<keyword evidence="1" id="KW-0997">Cell inner membrane</keyword>
<keyword evidence="2" id="KW-0472">Membrane</keyword>
<dbReference type="Pfam" id="PF06808">
    <property type="entry name" value="DctM"/>
    <property type="match status" value="1"/>
</dbReference>
<feature type="transmembrane region" description="Helical" evidence="2">
    <location>
        <begin position="558"/>
        <end position="583"/>
    </location>
</feature>
<proteinExistence type="predicted"/>
<evidence type="ECO:0000256" key="2">
    <source>
        <dbReference type="SAM" id="Phobius"/>
    </source>
</evidence>
<feature type="transmembrane region" description="Helical" evidence="2">
    <location>
        <begin position="77"/>
        <end position="95"/>
    </location>
</feature>
<dbReference type="InterPro" id="IPR011853">
    <property type="entry name" value="TRAP_DctM-Dct_fused"/>
</dbReference>
<gene>
    <name evidence="4" type="ORF">DHf2319_12855</name>
</gene>
<dbReference type="RefSeq" id="WP_243478704.1">
    <property type="nucleotide sequence ID" value="NZ_CP063982.1"/>
</dbReference>
<evidence type="ECO:0000313" key="4">
    <source>
        <dbReference type="EMBL" id="UOD50299.1"/>
    </source>
</evidence>
<evidence type="ECO:0000313" key="5">
    <source>
        <dbReference type="Proteomes" id="UP000831607"/>
    </source>
</evidence>
<feature type="transmembrane region" description="Helical" evidence="2">
    <location>
        <begin position="132"/>
        <end position="150"/>
    </location>
</feature>
<name>A0ABY4AQG8_9BURK</name>
<protein>
    <submittedName>
        <fullName evidence="4">TRAP transporter permease</fullName>
    </submittedName>
</protein>
<sequence length="633" mass="68103">MSEVVSDEKAALDPTSSIMKRIITVIAVTMSLYHMWVTWFGPPEAVIYRGTHLMFALALVFLLYPSHRGSSNIWWRSYDMLLLVLGLGGVLHIFITYEDFIYRIIYIDDLTPGDVTWGIITVIIVLEATRRIIGWALPLTAMVFIGYAFFFTNVTWQVLLEQLYLSTEGIFGSTLGVSAAYVMLFVIFGAFMEKSGTGRLFMDFSMSLTGKSAGGPGKVAIVSSSMFGTVSGSAVANVMVTGPITIPLMKKTGFRPAFAAAVESVASTGGQIMPPVMGAVAFVMAEFLAVPYLQITIWAIVPAALYYLSVFFAVHFEAKRYRLAGIPEDELPKLWQVMLVRGQLFIPMFIILIGLILGYSAPMCALIAALSCLPIALLRKETRKNITWATPIQALEDGARGALSVALACACAGLVIGSINITGMGIVFTQVVVDLASNHIFLALLVTALAGIILGMGMPTTPAYIVMVALLVPALIKMGIVDPAAHLFALYFAILSAITPPVALSVFAAAGIAGANMWSAGLAAVRAAAPAYIVPFMFVYEPALLFIVDEGQHWYHALWPIATAMIGVIGLAGGLFGWLLNYATMPQRILLVVGALSLIKPGGLTDLIGFGILGLVVVWQLVLRRQPPVARPT</sequence>
<accession>A0ABY4AQG8</accession>
<feature type="transmembrane region" description="Helical" evidence="2">
    <location>
        <begin position="463"/>
        <end position="481"/>
    </location>
</feature>
<keyword evidence="1" id="KW-1003">Cell membrane</keyword>
<feature type="transmembrane region" description="Helical" evidence="2">
    <location>
        <begin position="517"/>
        <end position="538"/>
    </location>
</feature>
<keyword evidence="5" id="KW-1185">Reference proteome</keyword>
<feature type="transmembrane region" description="Helical" evidence="2">
    <location>
        <begin position="604"/>
        <end position="623"/>
    </location>
</feature>
<comment type="function">
    <text evidence="1">Part of the tripartite ATP-independent periplasmic (TRAP) transport system.</text>
</comment>
<feature type="transmembrane region" description="Helical" evidence="2">
    <location>
        <begin position="439"/>
        <end position="456"/>
    </location>
</feature>
<reference evidence="4 5" key="1">
    <citation type="submission" date="2020-11" db="EMBL/GenBank/DDBJ databases">
        <title>Algicoccus daihaiensis sp.nov., isolated from Daihai Lake in Inner Mongolia.</title>
        <authorList>
            <person name="Kai J."/>
        </authorList>
    </citation>
    <scope>NUCLEOTIDE SEQUENCE [LARGE SCALE GENOMIC DNA]</scope>
    <source>
        <strain evidence="5">f23</strain>
    </source>
</reference>
<dbReference type="PANTHER" id="PTHR43849">
    <property type="entry name" value="BLL3936 PROTEIN"/>
    <property type="match status" value="1"/>
</dbReference>
<feature type="transmembrane region" description="Helical" evidence="2">
    <location>
        <begin position="21"/>
        <end position="40"/>
    </location>
</feature>
<organism evidence="4 5">
    <name type="scientific">Orrella daihaiensis</name>
    <dbReference type="NCBI Taxonomy" id="2782176"/>
    <lineage>
        <taxon>Bacteria</taxon>
        <taxon>Pseudomonadati</taxon>
        <taxon>Pseudomonadota</taxon>
        <taxon>Betaproteobacteria</taxon>
        <taxon>Burkholderiales</taxon>
        <taxon>Alcaligenaceae</taxon>
        <taxon>Orrella</taxon>
    </lineage>
</organism>
<dbReference type="EMBL" id="CP063982">
    <property type="protein sequence ID" value="UOD50299.1"/>
    <property type="molecule type" value="Genomic_DNA"/>
</dbReference>
<feature type="transmembrane region" description="Helical" evidence="2">
    <location>
        <begin position="101"/>
        <end position="125"/>
    </location>
</feature>
<feature type="transmembrane region" description="Helical" evidence="2">
    <location>
        <begin position="399"/>
        <end position="419"/>
    </location>
</feature>
<keyword evidence="2" id="KW-1133">Transmembrane helix</keyword>
<evidence type="ECO:0000259" key="3">
    <source>
        <dbReference type="Pfam" id="PF06808"/>
    </source>
</evidence>
<dbReference type="InterPro" id="IPR010656">
    <property type="entry name" value="DctM"/>
</dbReference>
<keyword evidence="1" id="KW-0813">Transport</keyword>
<dbReference type="PANTHER" id="PTHR43849:SF2">
    <property type="entry name" value="BLL3936 PROTEIN"/>
    <property type="match status" value="1"/>
</dbReference>
<comment type="subcellular location">
    <subcellularLocation>
        <location evidence="1">Cell inner membrane</location>
        <topology evidence="1">Multi-pass membrane protein</topology>
    </subcellularLocation>
</comment>
<dbReference type="Proteomes" id="UP000831607">
    <property type="component" value="Chromosome"/>
</dbReference>
<keyword evidence="2" id="KW-0812">Transmembrane</keyword>
<feature type="domain" description="TRAP C4-dicarboxylate transport system permease DctM subunit" evidence="3">
    <location>
        <begin position="121"/>
        <end position="547"/>
    </location>
</feature>
<feature type="transmembrane region" description="Helical" evidence="2">
    <location>
        <begin position="359"/>
        <end position="378"/>
    </location>
</feature>
<feature type="transmembrane region" description="Helical" evidence="2">
    <location>
        <begin position="170"/>
        <end position="192"/>
    </location>
</feature>
<dbReference type="NCBIfam" id="TIGR02123">
    <property type="entry name" value="TRAP_fused"/>
    <property type="match status" value="1"/>
</dbReference>
<feature type="transmembrane region" description="Helical" evidence="2">
    <location>
        <begin position="46"/>
        <end position="65"/>
    </location>
</feature>
<feature type="transmembrane region" description="Helical" evidence="2">
    <location>
        <begin position="487"/>
        <end position="510"/>
    </location>
</feature>
<evidence type="ECO:0000256" key="1">
    <source>
        <dbReference type="RuleBase" id="RU369079"/>
    </source>
</evidence>
<feature type="transmembrane region" description="Helical" evidence="2">
    <location>
        <begin position="295"/>
        <end position="314"/>
    </location>
</feature>